<dbReference type="EMBL" id="JAMYJR010000014">
    <property type="protein sequence ID" value="MCO8271923.1"/>
    <property type="molecule type" value="Genomic_DNA"/>
</dbReference>
<evidence type="ECO:0000313" key="4">
    <source>
        <dbReference type="Proteomes" id="UP001523369"/>
    </source>
</evidence>
<dbReference type="InterPro" id="IPR002372">
    <property type="entry name" value="PQQ_rpt_dom"/>
</dbReference>
<reference evidence="3 4" key="1">
    <citation type="submission" date="2022-06" db="EMBL/GenBank/DDBJ databases">
        <title>New Species of the Genus Actinoplanes, ActinopZanes ferrugineus.</title>
        <authorList>
            <person name="Ding P."/>
        </authorList>
    </citation>
    <scope>NUCLEOTIDE SEQUENCE [LARGE SCALE GENOMIC DNA]</scope>
    <source>
        <strain evidence="3 4">TRM88003</strain>
    </source>
</reference>
<keyword evidence="1" id="KW-1133">Transmembrane helix</keyword>
<evidence type="ECO:0000313" key="3">
    <source>
        <dbReference type="EMBL" id="MCO8271923.1"/>
    </source>
</evidence>
<dbReference type="Gene3D" id="2.130.10.10">
    <property type="entry name" value="YVTN repeat-like/Quinoprotein amine dehydrogenase"/>
    <property type="match status" value="1"/>
</dbReference>
<dbReference type="InterPro" id="IPR015943">
    <property type="entry name" value="WD40/YVTN_repeat-like_dom_sf"/>
</dbReference>
<gene>
    <name evidence="3" type="ORF">M1L60_15115</name>
</gene>
<keyword evidence="4" id="KW-1185">Reference proteome</keyword>
<sequence>MPTDLDDLFGDLSRTADTIPLAPAEQARRRGRQRNRNQALVAAAVVALVAVGVSVAVRPRPHETHPAGLAPPLTEVGSPFEFGGRATFSLSSIDDDRFFTGWRAGDGTVKVVAANLHSNQVVWPARTIGRFDDFSGVTALPQALLVFTVPDRDAVPLNDTNPDREIHVLDPADGRERWKFKAPVADDLLLDDKVLVRTSAQTGRTEAFDWKTGATRWSLPPGDDRPAYTVGLRTADDINLTRFTGDRMVQVTRSGQVRMLNVADGRLLRTTTIPAPREGYTFVAYEGWLYNYERSGAVDSPFRVRATDLSTGNTSVVFDAAARHTVSALWPCGSGRICLSDADLDQNTLVRTVEVASRKQLWQVEAGRGGAFGSSMRGYTLLGGSDGATVIDANGRSVYTTRTESLDWLSDDALLAVAADGTVSRLQLADGRPTALGRMPMAINMCVNNETRMVCPSETEVRVWSLTG</sequence>
<evidence type="ECO:0000259" key="2">
    <source>
        <dbReference type="Pfam" id="PF13360"/>
    </source>
</evidence>
<dbReference type="InterPro" id="IPR011044">
    <property type="entry name" value="Quino_amine_DH_bsu"/>
</dbReference>
<evidence type="ECO:0000256" key="1">
    <source>
        <dbReference type="SAM" id="Phobius"/>
    </source>
</evidence>
<comment type="caution">
    <text evidence="3">The sequence shown here is derived from an EMBL/GenBank/DDBJ whole genome shotgun (WGS) entry which is preliminary data.</text>
</comment>
<organism evidence="3 4">
    <name type="scientific">Paractinoplanes aksuensis</name>
    <dbReference type="NCBI Taxonomy" id="2939490"/>
    <lineage>
        <taxon>Bacteria</taxon>
        <taxon>Bacillati</taxon>
        <taxon>Actinomycetota</taxon>
        <taxon>Actinomycetes</taxon>
        <taxon>Micromonosporales</taxon>
        <taxon>Micromonosporaceae</taxon>
        <taxon>Paractinoplanes</taxon>
    </lineage>
</organism>
<dbReference type="InterPro" id="IPR011047">
    <property type="entry name" value="Quinoprotein_ADH-like_sf"/>
</dbReference>
<name>A0ABT1DM56_9ACTN</name>
<proteinExistence type="predicted"/>
<dbReference type="SUPFAM" id="SSF50969">
    <property type="entry name" value="YVTN repeat-like/Quinoprotein amine dehydrogenase"/>
    <property type="match status" value="1"/>
</dbReference>
<accession>A0ABT1DM56</accession>
<protein>
    <submittedName>
        <fullName evidence="3">PQQ-like beta-propeller repeat protein</fullName>
    </submittedName>
</protein>
<keyword evidence="1" id="KW-0472">Membrane</keyword>
<dbReference type="SUPFAM" id="SSF50998">
    <property type="entry name" value="Quinoprotein alcohol dehydrogenase-like"/>
    <property type="match status" value="1"/>
</dbReference>
<dbReference type="Proteomes" id="UP001523369">
    <property type="component" value="Unassembled WGS sequence"/>
</dbReference>
<dbReference type="RefSeq" id="WP_253238048.1">
    <property type="nucleotide sequence ID" value="NZ_JAMYJR010000014.1"/>
</dbReference>
<keyword evidence="1" id="KW-0812">Transmembrane</keyword>
<feature type="transmembrane region" description="Helical" evidence="1">
    <location>
        <begin position="39"/>
        <end position="57"/>
    </location>
</feature>
<feature type="domain" description="Pyrrolo-quinoline quinone repeat" evidence="2">
    <location>
        <begin position="161"/>
        <end position="279"/>
    </location>
</feature>
<dbReference type="Pfam" id="PF13360">
    <property type="entry name" value="PQQ_2"/>
    <property type="match status" value="1"/>
</dbReference>